<name>A0A4Q9KGG0_9ACTN</name>
<dbReference type="Pfam" id="PF11228">
    <property type="entry name" value="DUF3027"/>
    <property type="match status" value="1"/>
</dbReference>
<dbReference type="Proteomes" id="UP000292373">
    <property type="component" value="Unassembled WGS sequence"/>
</dbReference>
<proteinExistence type="predicted"/>
<dbReference type="EMBL" id="SDMQ01000001">
    <property type="protein sequence ID" value="TBT88430.1"/>
    <property type="molecule type" value="Genomic_DNA"/>
</dbReference>
<dbReference type="InterPro" id="IPR021391">
    <property type="entry name" value="DUF3027"/>
</dbReference>
<dbReference type="AlphaFoldDB" id="A0A4Q9KGG0"/>
<evidence type="ECO:0000313" key="1">
    <source>
        <dbReference type="EMBL" id="TBT88430.1"/>
    </source>
</evidence>
<dbReference type="OrthoDB" id="3210158at2"/>
<gene>
    <name evidence="1" type="ORF">ET989_00240</name>
</gene>
<organism evidence="1 2">
    <name type="scientific">Propioniciclava sinopodophylli</name>
    <dbReference type="NCBI Taxonomy" id="1837344"/>
    <lineage>
        <taxon>Bacteria</taxon>
        <taxon>Bacillati</taxon>
        <taxon>Actinomycetota</taxon>
        <taxon>Actinomycetes</taxon>
        <taxon>Propionibacteriales</taxon>
        <taxon>Propionibacteriaceae</taxon>
        <taxon>Propioniciclava</taxon>
    </lineage>
</organism>
<comment type="caution">
    <text evidence="1">The sequence shown here is derived from an EMBL/GenBank/DDBJ whole genome shotgun (WGS) entry which is preliminary data.</text>
</comment>
<protein>
    <submittedName>
        <fullName evidence="1">DUF3027 domain-containing protein</fullName>
    </submittedName>
</protein>
<sequence>MSVATKTIELDAACAAAVDLARAAAEGRADVAGVGEHLAVVGEDSRVATHYFAVEHPGYHGWRWAVTVARAARARVVTVSEVVMLPGEGALLAPAWVPWSDRIQAGDVTPGVLMPTADNDPRVEAGFTGGDSARDTEPAEWAATRAVVAELGLGRERVMSQYGRDEAADRWVEGEGGPHNEMTKQAPGVCQGCAYFVRLTGSLGRQFGVCANEFSPQDAHVVTVDHGCGAHSDVVEPQRGVDLPRPVWDTISTDDLLFD</sequence>
<dbReference type="RefSeq" id="WP_131166561.1">
    <property type="nucleotide sequence ID" value="NZ_SDMQ01000001.1"/>
</dbReference>
<evidence type="ECO:0000313" key="2">
    <source>
        <dbReference type="Proteomes" id="UP000292373"/>
    </source>
</evidence>
<keyword evidence="2" id="KW-1185">Reference proteome</keyword>
<reference evidence="1 2" key="1">
    <citation type="submission" date="2019-01" db="EMBL/GenBank/DDBJ databases">
        <title>Lactibacter flavus gen. nov., sp. nov., a novel bacterium of the family Propionibacteriaceae isolated from raw milk and dairy products.</title>
        <authorList>
            <person name="Huptas C."/>
            <person name="Wenning M."/>
            <person name="Breitenwieser F."/>
            <person name="Doll E."/>
            <person name="Von Neubeck M."/>
            <person name="Busse H.-J."/>
            <person name="Scherer S."/>
        </authorList>
    </citation>
    <scope>NUCLEOTIDE SEQUENCE [LARGE SCALE GENOMIC DNA]</scope>
    <source>
        <strain evidence="1 2">KCTC 33808</strain>
    </source>
</reference>
<accession>A0A4Q9KGG0</accession>